<dbReference type="SMART" id="SM00028">
    <property type="entry name" value="TPR"/>
    <property type="match status" value="3"/>
</dbReference>
<dbReference type="Gene3D" id="1.25.40.10">
    <property type="entry name" value="Tetratricopeptide repeat domain"/>
    <property type="match status" value="1"/>
</dbReference>
<feature type="repeat" description="TPR" evidence="3">
    <location>
        <begin position="124"/>
        <end position="157"/>
    </location>
</feature>
<keyword evidence="2 3" id="KW-0802">TPR repeat</keyword>
<dbReference type="Proteomes" id="UP000515465">
    <property type="component" value="Chromosome"/>
</dbReference>
<dbReference type="InterPro" id="IPR050498">
    <property type="entry name" value="Ycf3"/>
</dbReference>
<dbReference type="PROSITE" id="PS50005">
    <property type="entry name" value="TPR"/>
    <property type="match status" value="3"/>
</dbReference>
<evidence type="ECO:0000313" key="6">
    <source>
        <dbReference type="Proteomes" id="UP000515465"/>
    </source>
</evidence>
<dbReference type="EMBL" id="CP050296">
    <property type="protein sequence ID" value="QND55986.1"/>
    <property type="molecule type" value="Genomic_DNA"/>
</dbReference>
<dbReference type="SUPFAM" id="SSF48452">
    <property type="entry name" value="TPR-like"/>
    <property type="match status" value="1"/>
</dbReference>
<feature type="repeat" description="TPR" evidence="3">
    <location>
        <begin position="90"/>
        <end position="123"/>
    </location>
</feature>
<evidence type="ECO:0000256" key="1">
    <source>
        <dbReference type="ARBA" id="ARBA00022737"/>
    </source>
</evidence>
<dbReference type="Pfam" id="PF13181">
    <property type="entry name" value="TPR_8"/>
    <property type="match status" value="1"/>
</dbReference>
<dbReference type="PANTHER" id="PTHR44858">
    <property type="entry name" value="TETRATRICOPEPTIDE REPEAT PROTEIN 6"/>
    <property type="match status" value="1"/>
</dbReference>
<keyword evidence="1" id="KW-0677">Repeat</keyword>
<evidence type="ECO:0000256" key="4">
    <source>
        <dbReference type="SAM" id="SignalP"/>
    </source>
</evidence>
<organism evidence="5 6">
    <name type="scientific">Mesorhizobium huakuii</name>
    <dbReference type="NCBI Taxonomy" id="28104"/>
    <lineage>
        <taxon>Bacteria</taxon>
        <taxon>Pseudomonadati</taxon>
        <taxon>Pseudomonadota</taxon>
        <taxon>Alphaproteobacteria</taxon>
        <taxon>Hyphomicrobiales</taxon>
        <taxon>Phyllobacteriaceae</taxon>
        <taxon>Mesorhizobium</taxon>
    </lineage>
</organism>
<dbReference type="PANTHER" id="PTHR44858:SF1">
    <property type="entry name" value="UDP-N-ACETYLGLUCOSAMINE--PEPTIDE N-ACETYLGLUCOSAMINYLTRANSFERASE SPINDLY-RELATED"/>
    <property type="match status" value="1"/>
</dbReference>
<feature type="chain" id="PRO_5029014642" evidence="4">
    <location>
        <begin position="22"/>
        <end position="161"/>
    </location>
</feature>
<evidence type="ECO:0000256" key="3">
    <source>
        <dbReference type="PROSITE-ProRule" id="PRU00339"/>
    </source>
</evidence>
<dbReference type="InterPro" id="IPR019734">
    <property type="entry name" value="TPR_rpt"/>
</dbReference>
<dbReference type="InterPro" id="IPR011990">
    <property type="entry name" value="TPR-like_helical_dom_sf"/>
</dbReference>
<dbReference type="GO" id="GO:0046813">
    <property type="term" value="P:receptor-mediated virion attachment to host cell"/>
    <property type="evidence" value="ECO:0007669"/>
    <property type="project" value="TreeGrafter"/>
</dbReference>
<dbReference type="AlphaFoldDB" id="A0A7G6SNA4"/>
<feature type="signal peptide" evidence="4">
    <location>
        <begin position="1"/>
        <end position="21"/>
    </location>
</feature>
<sequence>MVRGYLACLMALHAFSLPAMAAEPNDCGNDRFNAEIRISECTRLLEDKGASAGERAKAYSMRAALLDINREHDRAIAGLGRAIALDPGNSGAFRQRAWFWLKKRDNNRAIADYDEAIRLDPGNAAIYRDRADAWADKAFYKRAIAEYDQAIGLDPKKCRRL</sequence>
<dbReference type="RefSeq" id="WP_183461814.1">
    <property type="nucleotide sequence ID" value="NZ_CP050296.1"/>
</dbReference>
<feature type="repeat" description="TPR" evidence="3">
    <location>
        <begin position="56"/>
        <end position="89"/>
    </location>
</feature>
<evidence type="ECO:0000256" key="2">
    <source>
        <dbReference type="ARBA" id="ARBA00022803"/>
    </source>
</evidence>
<name>A0A7G6SNA4_9HYPH</name>
<dbReference type="GO" id="GO:0009279">
    <property type="term" value="C:cell outer membrane"/>
    <property type="evidence" value="ECO:0007669"/>
    <property type="project" value="TreeGrafter"/>
</dbReference>
<proteinExistence type="predicted"/>
<protein>
    <submittedName>
        <fullName evidence="5">Uncharacterized protein</fullName>
    </submittedName>
</protein>
<evidence type="ECO:0000313" key="5">
    <source>
        <dbReference type="EMBL" id="QND55986.1"/>
    </source>
</evidence>
<accession>A0A7G6SNA4</accession>
<gene>
    <name evidence="5" type="ORF">HB778_04480</name>
</gene>
<keyword evidence="4" id="KW-0732">Signal</keyword>
<reference evidence="6" key="1">
    <citation type="journal article" date="2020" name="Mol. Plant Microbe">
        <title>Rhizobial microsymbionts of the narrowly endemic Oxytropis species growing in Kamchatka are characterized by significant genetic diversity and possess a set of genes that are associated with T3SS and T6SS secretion systems and can affect the development of symbiosis.</title>
        <authorList>
            <person name="Safronova V."/>
            <person name="Guro P."/>
            <person name="Sazanova A."/>
            <person name="Kuznetsova I."/>
            <person name="Belimov A."/>
            <person name="Yakubov V."/>
            <person name="Chirak E."/>
            <person name="Afonin A."/>
            <person name="Gogolev Y."/>
            <person name="Andronov E."/>
            <person name="Tikhonovich I."/>
        </authorList>
    </citation>
    <scope>NUCLEOTIDE SEQUENCE [LARGE SCALE GENOMIC DNA]</scope>
    <source>
        <strain evidence="6">583</strain>
    </source>
</reference>